<keyword evidence="6 8" id="KW-1133">Transmembrane helix</keyword>
<dbReference type="NCBIfam" id="NF003435">
    <property type="entry name" value="PRK04960.1"/>
    <property type="match status" value="1"/>
</dbReference>
<evidence type="ECO:0000313" key="10">
    <source>
        <dbReference type="EMBL" id="KAB0302120.1"/>
    </source>
</evidence>
<dbReference type="OrthoDB" id="6432605at2"/>
<keyword evidence="4" id="KW-0997">Cell inner membrane</keyword>
<keyword evidence="12" id="KW-1185">Reference proteome</keyword>
<evidence type="ECO:0000256" key="6">
    <source>
        <dbReference type="ARBA" id="ARBA00022989"/>
    </source>
</evidence>
<dbReference type="EMBL" id="VWSE01000007">
    <property type="protein sequence ID" value="KAB0287550.1"/>
    <property type="molecule type" value="Genomic_DNA"/>
</dbReference>
<evidence type="ECO:0000313" key="11">
    <source>
        <dbReference type="EMBL" id="KDN28526.1"/>
    </source>
</evidence>
<reference evidence="9 14" key="3">
    <citation type="submission" date="2019-09" db="EMBL/GenBank/DDBJ databases">
        <title>Whole genome sequence of Vibrio fortis.</title>
        <authorList>
            <person name="Das S.K."/>
        </authorList>
    </citation>
    <scope>NUCLEOTIDE SEQUENCE [LARGE SCALE GENOMIC DNA]</scope>
    <source>
        <strain evidence="9 14">AN60</strain>
    </source>
</reference>
<keyword evidence="3 8" id="KW-1003">Cell membrane</keyword>
<evidence type="ECO:0000256" key="7">
    <source>
        <dbReference type="ARBA" id="ARBA00023136"/>
    </source>
</evidence>
<evidence type="ECO:0000313" key="14">
    <source>
        <dbReference type="Proteomes" id="UP000326789"/>
    </source>
</evidence>
<comment type="subcellular location">
    <subcellularLocation>
        <location evidence="1">Cell inner membrane</location>
        <topology evidence="1">Multi-pass membrane protein</topology>
    </subcellularLocation>
    <subcellularLocation>
        <location evidence="8">Cell membrane</location>
        <topology evidence="8">Multi-pass membrane protein</topology>
    </subcellularLocation>
</comment>
<accession>A0A066UM56</accession>
<reference evidence="11 12" key="1">
    <citation type="submission" date="2014-02" db="EMBL/GenBank/DDBJ databases">
        <title>Vibrio fortis Dalian14 Genome Sequencing.</title>
        <authorList>
            <person name="Wang Y."/>
            <person name="Song L."/>
            <person name="Liu G."/>
            <person name="Ding J."/>
        </authorList>
    </citation>
    <scope>NUCLEOTIDE SEQUENCE [LARGE SCALE GENOMIC DNA]</scope>
    <source>
        <strain evidence="11 12">Dalian14</strain>
    </source>
</reference>
<protein>
    <recommendedName>
        <fullName evidence="8">Universal stress protein B homolog</fullName>
    </recommendedName>
</protein>
<evidence type="ECO:0000256" key="2">
    <source>
        <dbReference type="ARBA" id="ARBA00009803"/>
    </source>
</evidence>
<keyword evidence="7 8" id="KW-0472">Membrane</keyword>
<evidence type="ECO:0000256" key="5">
    <source>
        <dbReference type="ARBA" id="ARBA00022692"/>
    </source>
</evidence>
<reference evidence="10 13" key="2">
    <citation type="submission" date="2019-09" db="EMBL/GenBank/DDBJ databases">
        <title>Vibrio Fortis S7-72.</title>
        <authorList>
            <person name="Das S.K."/>
        </authorList>
    </citation>
    <scope>NUCLEOTIDE SEQUENCE [LARGE SCALE GENOMIC DNA]</scope>
    <source>
        <strain evidence="10 13">S7-72</strain>
    </source>
</reference>
<evidence type="ECO:0000256" key="1">
    <source>
        <dbReference type="ARBA" id="ARBA00004429"/>
    </source>
</evidence>
<dbReference type="InterPro" id="IPR019598">
    <property type="entry name" value="Universal_stress_protein_B"/>
</dbReference>
<sequence length="107" mass="12155">MISGDTILFALMVVTCVNLARYVTALRKLIYIMREAHPLLYQQVDGGGFFTTHGNVTKQVRLFSYIKSKEYHHHHDPVFTGKCDRVRELFILSVSLLGVTLLAAFLV</sequence>
<dbReference type="GO" id="GO:0005886">
    <property type="term" value="C:plasma membrane"/>
    <property type="evidence" value="ECO:0007669"/>
    <property type="project" value="UniProtKB-SubCell"/>
</dbReference>
<dbReference type="STRING" id="212667.VFDL14_14985"/>
<organism evidence="11 12">
    <name type="scientific">Vibrio fortis</name>
    <dbReference type="NCBI Taxonomy" id="212667"/>
    <lineage>
        <taxon>Bacteria</taxon>
        <taxon>Pseudomonadati</taxon>
        <taxon>Pseudomonadota</taxon>
        <taxon>Gammaproteobacteria</taxon>
        <taxon>Vibrionales</taxon>
        <taxon>Vibrionaceae</taxon>
        <taxon>Vibrio</taxon>
    </lineage>
</organism>
<dbReference type="EMBL" id="VXDD01000002">
    <property type="protein sequence ID" value="KAB0302120.1"/>
    <property type="molecule type" value="Genomic_DNA"/>
</dbReference>
<dbReference type="HAMAP" id="MF_01088">
    <property type="entry name" value="UspB"/>
    <property type="match status" value="1"/>
</dbReference>
<dbReference type="AlphaFoldDB" id="A0A066UM56"/>
<evidence type="ECO:0000313" key="9">
    <source>
        <dbReference type="EMBL" id="KAB0287550.1"/>
    </source>
</evidence>
<evidence type="ECO:0000313" key="12">
    <source>
        <dbReference type="Proteomes" id="UP000027219"/>
    </source>
</evidence>
<gene>
    <name evidence="8 9" type="primary">uspB</name>
    <name evidence="9" type="ORF">F2P58_14005</name>
    <name evidence="10" type="ORF">F2Z80_13725</name>
    <name evidence="11" type="ORF">VFDL14_14985</name>
</gene>
<feature type="transmembrane region" description="Helical" evidence="8">
    <location>
        <begin position="6"/>
        <end position="24"/>
    </location>
</feature>
<evidence type="ECO:0000313" key="13">
    <source>
        <dbReference type="Proteomes" id="UP000326687"/>
    </source>
</evidence>
<dbReference type="RefSeq" id="WP_032551050.1">
    <property type="nucleotide sequence ID" value="NZ_AP025487.1"/>
</dbReference>
<feature type="transmembrane region" description="Helical" evidence="8">
    <location>
        <begin position="89"/>
        <end position="106"/>
    </location>
</feature>
<evidence type="ECO:0000256" key="8">
    <source>
        <dbReference type="HAMAP-Rule" id="MF_01088"/>
    </source>
</evidence>
<dbReference type="Proteomes" id="UP000326789">
    <property type="component" value="Unassembled WGS sequence"/>
</dbReference>
<proteinExistence type="inferred from homology"/>
<dbReference type="EMBL" id="JFFR01000018">
    <property type="protein sequence ID" value="KDN28526.1"/>
    <property type="molecule type" value="Genomic_DNA"/>
</dbReference>
<keyword evidence="5 8" id="KW-0812">Transmembrane</keyword>
<evidence type="ECO:0000256" key="3">
    <source>
        <dbReference type="ARBA" id="ARBA00022475"/>
    </source>
</evidence>
<comment type="similarity">
    <text evidence="2 8">Belongs to the universal stress protein B family.</text>
</comment>
<evidence type="ECO:0000256" key="4">
    <source>
        <dbReference type="ARBA" id="ARBA00022519"/>
    </source>
</evidence>
<comment type="caution">
    <text evidence="11">The sequence shown here is derived from an EMBL/GenBank/DDBJ whole genome shotgun (WGS) entry which is preliminary data.</text>
</comment>
<dbReference type="Proteomes" id="UP000027219">
    <property type="component" value="Unassembled WGS sequence"/>
</dbReference>
<dbReference type="Proteomes" id="UP000326687">
    <property type="component" value="Unassembled WGS sequence"/>
</dbReference>
<dbReference type="Pfam" id="PF10625">
    <property type="entry name" value="UspB"/>
    <property type="match status" value="1"/>
</dbReference>
<name>A0A066UM56_9VIBR</name>